<protein>
    <submittedName>
        <fullName evidence="3">Uncharacterized protein</fullName>
    </submittedName>
</protein>
<keyword evidence="2" id="KW-0472">Membrane</keyword>
<accession>A0A072PFZ7</accession>
<feature type="compositionally biased region" description="Basic and acidic residues" evidence="1">
    <location>
        <begin position="130"/>
        <end position="145"/>
    </location>
</feature>
<evidence type="ECO:0000256" key="2">
    <source>
        <dbReference type="SAM" id="Phobius"/>
    </source>
</evidence>
<dbReference type="Proteomes" id="UP000027920">
    <property type="component" value="Unassembled WGS sequence"/>
</dbReference>
<proteinExistence type="predicted"/>
<dbReference type="GeneID" id="25281041"/>
<reference evidence="3 4" key="1">
    <citation type="submission" date="2013-03" db="EMBL/GenBank/DDBJ databases">
        <title>The Genome Sequence of Exophiala aquamarina CBS 119918.</title>
        <authorList>
            <consortium name="The Broad Institute Genomics Platform"/>
            <person name="Cuomo C."/>
            <person name="de Hoog S."/>
            <person name="Gorbushina A."/>
            <person name="Walker B."/>
            <person name="Young S.K."/>
            <person name="Zeng Q."/>
            <person name="Gargeya S."/>
            <person name="Fitzgerald M."/>
            <person name="Haas B."/>
            <person name="Abouelleil A."/>
            <person name="Allen A.W."/>
            <person name="Alvarado L."/>
            <person name="Arachchi H.M."/>
            <person name="Berlin A.M."/>
            <person name="Chapman S.B."/>
            <person name="Gainer-Dewar J."/>
            <person name="Goldberg J."/>
            <person name="Griggs A."/>
            <person name="Gujja S."/>
            <person name="Hansen M."/>
            <person name="Howarth C."/>
            <person name="Imamovic A."/>
            <person name="Ireland A."/>
            <person name="Larimer J."/>
            <person name="McCowan C."/>
            <person name="Murphy C."/>
            <person name="Pearson M."/>
            <person name="Poon T.W."/>
            <person name="Priest M."/>
            <person name="Roberts A."/>
            <person name="Saif S."/>
            <person name="Shea T."/>
            <person name="Sisk P."/>
            <person name="Sykes S."/>
            <person name="Wortman J."/>
            <person name="Nusbaum C."/>
            <person name="Birren B."/>
        </authorList>
    </citation>
    <scope>NUCLEOTIDE SEQUENCE [LARGE SCALE GENOMIC DNA]</scope>
    <source>
        <strain evidence="3 4">CBS 119918</strain>
    </source>
</reference>
<keyword evidence="2" id="KW-0812">Transmembrane</keyword>
<evidence type="ECO:0000313" key="3">
    <source>
        <dbReference type="EMBL" id="KEF58198.1"/>
    </source>
</evidence>
<feature type="transmembrane region" description="Helical" evidence="2">
    <location>
        <begin position="20"/>
        <end position="41"/>
    </location>
</feature>
<dbReference type="HOGENOM" id="CLU_1337516_0_0_1"/>
<sequence>MDSMAKQTRVLRRRDNLPPWTIATFTILSAIFVILLIGLVWRKLRLNKAADKQSHATPNTTSEISHKHSDWLRNNSNVIWSTYIEEDGLKSQFALSNSRLFSIASVSTIEDGEFPFDTEPSSKLVTTQDPNKRSEPPKLELHLTNDENTLRSRAAHDQDLTPTPNSPMSRDVIASPSIASPASLLTQGLTSKVFQCQKPYIRVEI</sequence>
<dbReference type="OrthoDB" id="4115504at2759"/>
<organism evidence="3 4">
    <name type="scientific">Exophiala aquamarina CBS 119918</name>
    <dbReference type="NCBI Taxonomy" id="1182545"/>
    <lineage>
        <taxon>Eukaryota</taxon>
        <taxon>Fungi</taxon>
        <taxon>Dikarya</taxon>
        <taxon>Ascomycota</taxon>
        <taxon>Pezizomycotina</taxon>
        <taxon>Eurotiomycetes</taxon>
        <taxon>Chaetothyriomycetidae</taxon>
        <taxon>Chaetothyriales</taxon>
        <taxon>Herpotrichiellaceae</taxon>
        <taxon>Exophiala</taxon>
    </lineage>
</organism>
<dbReference type="AlphaFoldDB" id="A0A072PFZ7"/>
<comment type="caution">
    <text evidence="3">The sequence shown here is derived from an EMBL/GenBank/DDBJ whole genome shotgun (WGS) entry which is preliminary data.</text>
</comment>
<dbReference type="VEuPathDB" id="FungiDB:A1O9_06124"/>
<evidence type="ECO:0000313" key="4">
    <source>
        <dbReference type="Proteomes" id="UP000027920"/>
    </source>
</evidence>
<gene>
    <name evidence="3" type="ORF">A1O9_06124</name>
</gene>
<dbReference type="EMBL" id="AMGV01000004">
    <property type="protein sequence ID" value="KEF58198.1"/>
    <property type="molecule type" value="Genomic_DNA"/>
</dbReference>
<feature type="compositionally biased region" description="Polar residues" evidence="1">
    <location>
        <begin position="119"/>
        <end position="129"/>
    </location>
</feature>
<keyword evidence="4" id="KW-1185">Reference proteome</keyword>
<feature type="region of interest" description="Disordered" evidence="1">
    <location>
        <begin position="114"/>
        <end position="145"/>
    </location>
</feature>
<evidence type="ECO:0000256" key="1">
    <source>
        <dbReference type="SAM" id="MobiDB-lite"/>
    </source>
</evidence>
<name>A0A072PFZ7_9EURO</name>
<dbReference type="RefSeq" id="XP_013260788.1">
    <property type="nucleotide sequence ID" value="XM_013405334.1"/>
</dbReference>
<keyword evidence="2" id="KW-1133">Transmembrane helix</keyword>